<organism evidence="2">
    <name type="scientific">marine sediment metagenome</name>
    <dbReference type="NCBI Taxonomy" id="412755"/>
    <lineage>
        <taxon>unclassified sequences</taxon>
        <taxon>metagenomes</taxon>
        <taxon>ecological metagenomes</taxon>
    </lineage>
</organism>
<proteinExistence type="predicted"/>
<reference evidence="2" key="1">
    <citation type="journal article" date="2014" name="Front. Microbiol.">
        <title>High frequency of phylogenetically diverse reductive dehalogenase-homologous genes in deep subseafloor sedimentary metagenomes.</title>
        <authorList>
            <person name="Kawai M."/>
            <person name="Futagami T."/>
            <person name="Toyoda A."/>
            <person name="Takaki Y."/>
            <person name="Nishi S."/>
            <person name="Hori S."/>
            <person name="Arai W."/>
            <person name="Tsubouchi T."/>
            <person name="Morono Y."/>
            <person name="Uchiyama I."/>
            <person name="Ito T."/>
            <person name="Fujiyama A."/>
            <person name="Inagaki F."/>
            <person name="Takami H."/>
        </authorList>
    </citation>
    <scope>NUCLEOTIDE SEQUENCE</scope>
    <source>
        <strain evidence="2">Expedition CK06-06</strain>
    </source>
</reference>
<keyword evidence="1" id="KW-0472">Membrane</keyword>
<feature type="transmembrane region" description="Helical" evidence="1">
    <location>
        <begin position="6"/>
        <end position="22"/>
    </location>
</feature>
<name>X1JNV8_9ZZZZ</name>
<gene>
    <name evidence="2" type="ORF">S06H3_04219</name>
</gene>
<comment type="caution">
    <text evidence="2">The sequence shown here is derived from an EMBL/GenBank/DDBJ whole genome shotgun (WGS) entry which is preliminary data.</text>
</comment>
<keyword evidence="1" id="KW-0812">Transmembrane</keyword>
<dbReference type="AlphaFoldDB" id="X1JNV8"/>
<dbReference type="EMBL" id="BARV01001457">
    <property type="protein sequence ID" value="GAH96431.1"/>
    <property type="molecule type" value="Genomic_DNA"/>
</dbReference>
<evidence type="ECO:0000313" key="2">
    <source>
        <dbReference type="EMBL" id="GAH96431.1"/>
    </source>
</evidence>
<accession>X1JNV8</accession>
<sequence length="69" mass="7339">MGYVIGGIACILYAAFVYYVAIKRPPAIINLIKKKLLSKNMSDNTAAIICYVFASIALAGGIVLFIVGV</sequence>
<keyword evidence="1" id="KW-1133">Transmembrane helix</keyword>
<feature type="transmembrane region" description="Helical" evidence="1">
    <location>
        <begin position="43"/>
        <end position="67"/>
    </location>
</feature>
<protein>
    <submittedName>
        <fullName evidence="2">Uncharacterized protein</fullName>
    </submittedName>
</protein>
<evidence type="ECO:0000256" key="1">
    <source>
        <dbReference type="SAM" id="Phobius"/>
    </source>
</evidence>